<evidence type="ECO:0000313" key="3">
    <source>
        <dbReference type="EMBL" id="MEF7615450.1"/>
    </source>
</evidence>
<keyword evidence="4" id="KW-1185">Reference proteome</keyword>
<dbReference type="GO" id="GO:0005737">
    <property type="term" value="C:cytoplasm"/>
    <property type="evidence" value="ECO:0007669"/>
    <property type="project" value="TreeGrafter"/>
</dbReference>
<dbReference type="Gene3D" id="3.40.50.1240">
    <property type="entry name" value="Phosphoglycerate mutase-like"/>
    <property type="match status" value="1"/>
</dbReference>
<dbReference type="CDD" id="cd07067">
    <property type="entry name" value="HP_PGM_like"/>
    <property type="match status" value="1"/>
</dbReference>
<dbReference type="EMBL" id="JAZIBG010000031">
    <property type="protein sequence ID" value="MEF7615450.1"/>
    <property type="molecule type" value="Genomic_DNA"/>
</dbReference>
<evidence type="ECO:0000256" key="2">
    <source>
        <dbReference type="PIRSR" id="PIRSR613078-2"/>
    </source>
</evidence>
<dbReference type="PANTHER" id="PTHR48100">
    <property type="entry name" value="BROAD-SPECIFICITY PHOSPHATASE YOR283W-RELATED"/>
    <property type="match status" value="1"/>
</dbReference>
<feature type="binding site" evidence="2">
    <location>
        <position position="62"/>
    </location>
    <ligand>
        <name>substrate</name>
    </ligand>
</feature>
<accession>A0AAW9QE54</accession>
<name>A0AAW9QE54_9BURK</name>
<evidence type="ECO:0000313" key="4">
    <source>
        <dbReference type="Proteomes" id="UP001336250"/>
    </source>
</evidence>
<feature type="binding site" evidence="2">
    <location>
        <begin position="113"/>
        <end position="114"/>
    </location>
    <ligand>
        <name>substrate</name>
    </ligand>
</feature>
<dbReference type="Proteomes" id="UP001336250">
    <property type="component" value="Unassembled WGS sequence"/>
</dbReference>
<dbReference type="GO" id="GO:0016791">
    <property type="term" value="F:phosphatase activity"/>
    <property type="evidence" value="ECO:0007669"/>
    <property type="project" value="TreeGrafter"/>
</dbReference>
<evidence type="ECO:0000256" key="1">
    <source>
        <dbReference type="PIRSR" id="PIRSR613078-1"/>
    </source>
</evidence>
<gene>
    <name evidence="3" type="ORF">V4F39_16135</name>
</gene>
<dbReference type="RefSeq" id="WP_332290711.1">
    <property type="nucleotide sequence ID" value="NZ_JAZIBG010000031.1"/>
</dbReference>
<dbReference type="SUPFAM" id="SSF53254">
    <property type="entry name" value="Phosphoglycerate mutase-like"/>
    <property type="match status" value="1"/>
</dbReference>
<dbReference type="InterPro" id="IPR013078">
    <property type="entry name" value="His_Pase_superF_clade-1"/>
</dbReference>
<dbReference type="InterPro" id="IPR029033">
    <property type="entry name" value="His_PPase_superfam"/>
</dbReference>
<feature type="binding site" evidence="2">
    <location>
        <begin position="12"/>
        <end position="19"/>
    </location>
    <ligand>
        <name>substrate</name>
    </ligand>
</feature>
<feature type="active site" description="Tele-phosphohistidine intermediate" evidence="1">
    <location>
        <position position="13"/>
    </location>
</feature>
<protein>
    <submittedName>
        <fullName evidence="3">Histidine phosphatase family protein</fullName>
        <ecNumber evidence="3">3.1.3.-</ecNumber>
    </submittedName>
</protein>
<sequence>MSEQATRLIAIRHGETDWNVGSRIQGHTDIALNANGRWQAERLAVALAEEPLDAVYASDLGRAYDTALAFARPRGIPVLRDAALRERQFGCFEGLSFDEIEQRWPDQALRWRRRDADFGPEGGETLSAFYQRIVEAVRRIALRHAGQSIAIVSHGGALDCLYRAATRIALDAPRTWQVGNASVNRLLHSEGGLTLIGWSDTGHLELAGRDAGAAAP</sequence>
<dbReference type="Pfam" id="PF00300">
    <property type="entry name" value="His_Phos_1"/>
    <property type="match status" value="1"/>
</dbReference>
<keyword evidence="3" id="KW-0378">Hydrolase</keyword>
<organism evidence="3 4">
    <name type="scientific">Aquincola agrisoli</name>
    <dbReference type="NCBI Taxonomy" id="3119538"/>
    <lineage>
        <taxon>Bacteria</taxon>
        <taxon>Pseudomonadati</taxon>
        <taxon>Pseudomonadota</taxon>
        <taxon>Betaproteobacteria</taxon>
        <taxon>Burkholderiales</taxon>
        <taxon>Sphaerotilaceae</taxon>
        <taxon>Aquincola</taxon>
    </lineage>
</organism>
<dbReference type="SMART" id="SM00855">
    <property type="entry name" value="PGAM"/>
    <property type="match status" value="1"/>
</dbReference>
<dbReference type="AlphaFoldDB" id="A0AAW9QE54"/>
<comment type="caution">
    <text evidence="3">The sequence shown here is derived from an EMBL/GenBank/DDBJ whole genome shotgun (WGS) entry which is preliminary data.</text>
</comment>
<proteinExistence type="predicted"/>
<dbReference type="InterPro" id="IPR050275">
    <property type="entry name" value="PGM_Phosphatase"/>
</dbReference>
<dbReference type="EC" id="3.1.3.-" evidence="3"/>
<reference evidence="3 4" key="1">
    <citation type="submission" date="2024-02" db="EMBL/GenBank/DDBJ databases">
        <title>Genome sequence of Aquincola sp. MAHUQ-54.</title>
        <authorList>
            <person name="Huq M.A."/>
        </authorList>
    </citation>
    <scope>NUCLEOTIDE SEQUENCE [LARGE SCALE GENOMIC DNA]</scope>
    <source>
        <strain evidence="3 4">MAHUQ-54</strain>
    </source>
</reference>
<dbReference type="PANTHER" id="PTHR48100:SF1">
    <property type="entry name" value="HISTIDINE PHOSPHATASE FAMILY PROTEIN-RELATED"/>
    <property type="match status" value="1"/>
</dbReference>
<feature type="active site" description="Proton donor/acceptor" evidence="1">
    <location>
        <position position="86"/>
    </location>
</feature>